<comment type="caution">
    <text evidence="10">The sequence shown here is derived from an EMBL/GenBank/DDBJ whole genome shotgun (WGS) entry which is preliminary data.</text>
</comment>
<protein>
    <recommendedName>
        <fullName evidence="12">ZZ-type zinc finger-containing protein 3</fullName>
    </recommendedName>
</protein>
<dbReference type="EMBL" id="JBJJXI010000139">
    <property type="protein sequence ID" value="KAL3387199.1"/>
    <property type="molecule type" value="Genomic_DNA"/>
</dbReference>
<evidence type="ECO:0008006" key="12">
    <source>
        <dbReference type="Google" id="ProtNLM"/>
    </source>
</evidence>
<evidence type="ECO:0000256" key="1">
    <source>
        <dbReference type="ARBA" id="ARBA00004123"/>
    </source>
</evidence>
<evidence type="ECO:0000313" key="10">
    <source>
        <dbReference type="EMBL" id="KAL3387199.1"/>
    </source>
</evidence>
<keyword evidence="3 5" id="KW-0863">Zinc-finger</keyword>
<comment type="subcellular location">
    <subcellularLocation>
        <location evidence="1">Nucleus</location>
    </subcellularLocation>
</comment>
<evidence type="ECO:0000256" key="5">
    <source>
        <dbReference type="PROSITE-ProRule" id="PRU00228"/>
    </source>
</evidence>
<dbReference type="PANTHER" id="PTHR22705:SF0">
    <property type="entry name" value="ZZ-TYPE ZINC FINGER-CONTAINING PROTEIN 3"/>
    <property type="match status" value="1"/>
</dbReference>
<feature type="region of interest" description="Disordered" evidence="6">
    <location>
        <begin position="1"/>
        <end position="32"/>
    </location>
</feature>
<organism evidence="10 11">
    <name type="scientific">Trichogramma kaykai</name>
    <dbReference type="NCBI Taxonomy" id="54128"/>
    <lineage>
        <taxon>Eukaryota</taxon>
        <taxon>Metazoa</taxon>
        <taxon>Ecdysozoa</taxon>
        <taxon>Arthropoda</taxon>
        <taxon>Hexapoda</taxon>
        <taxon>Insecta</taxon>
        <taxon>Pterygota</taxon>
        <taxon>Neoptera</taxon>
        <taxon>Endopterygota</taxon>
        <taxon>Hymenoptera</taxon>
        <taxon>Apocrita</taxon>
        <taxon>Proctotrupomorpha</taxon>
        <taxon>Chalcidoidea</taxon>
        <taxon>Trichogrammatidae</taxon>
        <taxon>Trichogramma</taxon>
    </lineage>
</organism>
<dbReference type="InterPro" id="IPR043145">
    <property type="entry name" value="Znf_ZZ_sf"/>
</dbReference>
<keyword evidence="2" id="KW-0479">Metal-binding</keyword>
<proteinExistence type="predicted"/>
<sequence length="476" mass="54752">MGSPVESMETDAMKESCSNSATSSSDSNNEYIYRPTTFEDLLRDIPREVLNDCGPDEAFRPDYKAAIFSQSRPADAPFTPHEPSLCHDEEVMDDGTFYFESDHLALKGNEDYHNLLKVVVTLQALRSQAVKDLEQLHNAKKEALMDPIAYVEKLKNGDLPEYPGPLPIPEIPDIDFSKYKSVQPDENMRPITRNIRSTVAKKKNLNQQSTSKLLEASIVSGKPKVRGRDYDDSKPGTFNQLWTKQEQERLQELLEIYPTEEIEMKRWTKIANALGTRTPKQVCSRVQKYFLKLSKVGLPIPGRQPKVKSDRRFSAKARQNIATKKSTFFPHEHLEDEFFHSSYHYNNSDTNSGSESIKKEYTCEPIHIQLLRNIKGETFTEYEKNYTHTGHKCYICNMNPIRNIRWECQDCADINLCTDCAVAQLEAEDPLHPSDHMMSVHRPPKMSSHNGYDVDYMPHKFNKGSYNYLDMNYIPE</sequence>
<dbReference type="AlphaFoldDB" id="A0ABD2W2X0"/>
<feature type="domain" description="HTH myb-type" evidence="9">
    <location>
        <begin position="242"/>
        <end position="294"/>
    </location>
</feature>
<name>A0ABD2W2X0_9HYME</name>
<dbReference type="Pfam" id="PF00569">
    <property type="entry name" value="ZZ"/>
    <property type="match status" value="1"/>
</dbReference>
<evidence type="ECO:0000259" key="8">
    <source>
        <dbReference type="PROSITE" id="PS50135"/>
    </source>
</evidence>
<dbReference type="Proteomes" id="UP001627154">
    <property type="component" value="Unassembled WGS sequence"/>
</dbReference>
<feature type="domain" description="ZZ-type" evidence="8">
    <location>
        <begin position="388"/>
        <end position="446"/>
    </location>
</feature>
<dbReference type="PROSITE" id="PS50135">
    <property type="entry name" value="ZF_ZZ_2"/>
    <property type="match status" value="1"/>
</dbReference>
<keyword evidence="4" id="KW-0862">Zinc</keyword>
<dbReference type="InterPro" id="IPR017930">
    <property type="entry name" value="Myb_dom"/>
</dbReference>
<evidence type="ECO:0000313" key="11">
    <source>
        <dbReference type="Proteomes" id="UP001627154"/>
    </source>
</evidence>
<dbReference type="CDD" id="cd00167">
    <property type="entry name" value="SANT"/>
    <property type="match status" value="1"/>
</dbReference>
<gene>
    <name evidence="10" type="ORF">TKK_017509</name>
</gene>
<dbReference type="InterPro" id="IPR001005">
    <property type="entry name" value="SANT/Myb"/>
</dbReference>
<dbReference type="Pfam" id="PF00249">
    <property type="entry name" value="Myb_DNA-binding"/>
    <property type="match status" value="1"/>
</dbReference>
<dbReference type="Gene3D" id="3.30.60.90">
    <property type="match status" value="1"/>
</dbReference>
<dbReference type="InterPro" id="IPR037830">
    <property type="entry name" value="ZZZ3"/>
</dbReference>
<accession>A0ABD2W2X0</accession>
<evidence type="ECO:0000256" key="2">
    <source>
        <dbReference type="ARBA" id="ARBA00022723"/>
    </source>
</evidence>
<reference evidence="10 11" key="1">
    <citation type="journal article" date="2024" name="bioRxiv">
        <title>A reference genome for Trichogramma kaykai: A tiny desert-dwelling parasitoid wasp with competing sex-ratio distorters.</title>
        <authorList>
            <person name="Culotta J."/>
            <person name="Lindsey A.R."/>
        </authorList>
    </citation>
    <scope>NUCLEOTIDE SEQUENCE [LARGE SCALE GENOMIC DNA]</scope>
    <source>
        <strain evidence="10 11">KSX58</strain>
    </source>
</reference>
<evidence type="ECO:0000256" key="4">
    <source>
        <dbReference type="ARBA" id="ARBA00022833"/>
    </source>
</evidence>
<dbReference type="GO" id="GO:0005634">
    <property type="term" value="C:nucleus"/>
    <property type="evidence" value="ECO:0007669"/>
    <property type="project" value="UniProtKB-SubCell"/>
</dbReference>
<dbReference type="PANTHER" id="PTHR22705">
    <property type="entry name" value="ZINC FINGER, ZZ DOMAIN CONTAINING 3"/>
    <property type="match status" value="1"/>
</dbReference>
<feature type="compositionally biased region" description="Low complexity" evidence="6">
    <location>
        <begin position="16"/>
        <end position="29"/>
    </location>
</feature>
<dbReference type="InterPro" id="IPR009057">
    <property type="entry name" value="Homeodomain-like_sf"/>
</dbReference>
<evidence type="ECO:0000256" key="3">
    <source>
        <dbReference type="ARBA" id="ARBA00022771"/>
    </source>
</evidence>
<dbReference type="SMART" id="SM00717">
    <property type="entry name" value="SANT"/>
    <property type="match status" value="1"/>
</dbReference>
<evidence type="ECO:0000259" key="9">
    <source>
        <dbReference type="PROSITE" id="PS51294"/>
    </source>
</evidence>
<keyword evidence="11" id="KW-1185">Reference proteome</keyword>
<dbReference type="PROSITE" id="PS51294">
    <property type="entry name" value="HTH_MYB"/>
    <property type="match status" value="1"/>
</dbReference>
<dbReference type="PROSITE" id="PS01357">
    <property type="entry name" value="ZF_ZZ_1"/>
    <property type="match status" value="1"/>
</dbReference>
<dbReference type="PROSITE" id="PS50090">
    <property type="entry name" value="MYB_LIKE"/>
    <property type="match status" value="1"/>
</dbReference>
<dbReference type="Gene3D" id="1.10.10.60">
    <property type="entry name" value="Homeodomain-like"/>
    <property type="match status" value="1"/>
</dbReference>
<dbReference type="SUPFAM" id="SSF57850">
    <property type="entry name" value="RING/U-box"/>
    <property type="match status" value="1"/>
</dbReference>
<evidence type="ECO:0000256" key="6">
    <source>
        <dbReference type="SAM" id="MobiDB-lite"/>
    </source>
</evidence>
<dbReference type="InterPro" id="IPR000433">
    <property type="entry name" value="Znf_ZZ"/>
</dbReference>
<dbReference type="GO" id="GO:0070461">
    <property type="term" value="C:SAGA-type complex"/>
    <property type="evidence" value="ECO:0007669"/>
    <property type="project" value="UniProtKB-ARBA"/>
</dbReference>
<evidence type="ECO:0000259" key="7">
    <source>
        <dbReference type="PROSITE" id="PS50090"/>
    </source>
</evidence>
<feature type="domain" description="Myb-like" evidence="7">
    <location>
        <begin position="234"/>
        <end position="290"/>
    </location>
</feature>
<dbReference type="GO" id="GO:0008270">
    <property type="term" value="F:zinc ion binding"/>
    <property type="evidence" value="ECO:0007669"/>
    <property type="project" value="UniProtKB-KW"/>
</dbReference>
<dbReference type="SUPFAM" id="SSF46689">
    <property type="entry name" value="Homeodomain-like"/>
    <property type="match status" value="1"/>
</dbReference>